<dbReference type="CDD" id="cd08504">
    <property type="entry name" value="PBP2_OppA"/>
    <property type="match status" value="1"/>
</dbReference>
<keyword evidence="3" id="KW-0813">Transport</keyword>
<evidence type="ECO:0000256" key="2">
    <source>
        <dbReference type="ARBA" id="ARBA00005695"/>
    </source>
</evidence>
<evidence type="ECO:0000313" key="6">
    <source>
        <dbReference type="EMBL" id="SUZ71404.1"/>
    </source>
</evidence>
<reference evidence="6" key="1">
    <citation type="submission" date="2018-05" db="EMBL/GenBank/DDBJ databases">
        <authorList>
            <person name="Lanie J.A."/>
            <person name="Ng W.-L."/>
            <person name="Kazmierczak K.M."/>
            <person name="Andrzejewski T.M."/>
            <person name="Davidsen T.M."/>
            <person name="Wayne K.J."/>
            <person name="Tettelin H."/>
            <person name="Glass J.I."/>
            <person name="Rusch D."/>
            <person name="Podicherti R."/>
            <person name="Tsui H.-C.T."/>
            <person name="Winkler M.E."/>
        </authorList>
    </citation>
    <scope>NUCLEOTIDE SEQUENCE</scope>
</reference>
<dbReference type="InterPro" id="IPR030678">
    <property type="entry name" value="Peptide/Ni-bd"/>
</dbReference>
<dbReference type="InterPro" id="IPR000914">
    <property type="entry name" value="SBP_5_dom"/>
</dbReference>
<evidence type="ECO:0000256" key="1">
    <source>
        <dbReference type="ARBA" id="ARBA00004196"/>
    </source>
</evidence>
<dbReference type="GO" id="GO:0015833">
    <property type="term" value="P:peptide transport"/>
    <property type="evidence" value="ECO:0007669"/>
    <property type="project" value="TreeGrafter"/>
</dbReference>
<dbReference type="PIRSF" id="PIRSF002741">
    <property type="entry name" value="MppA"/>
    <property type="match status" value="1"/>
</dbReference>
<dbReference type="Gene3D" id="3.10.105.10">
    <property type="entry name" value="Dipeptide-binding Protein, Domain 3"/>
    <property type="match status" value="1"/>
</dbReference>
<organism evidence="6">
    <name type="scientific">marine metagenome</name>
    <dbReference type="NCBI Taxonomy" id="408172"/>
    <lineage>
        <taxon>unclassified sequences</taxon>
        <taxon>metagenomes</taxon>
        <taxon>ecological metagenomes</taxon>
    </lineage>
</organism>
<feature type="domain" description="Solute-binding protein family 5" evidence="5">
    <location>
        <begin position="62"/>
        <end position="423"/>
    </location>
</feature>
<evidence type="ECO:0000256" key="3">
    <source>
        <dbReference type="ARBA" id="ARBA00022448"/>
    </source>
</evidence>
<comment type="similarity">
    <text evidence="2">Belongs to the bacterial solute-binding protein 5 family.</text>
</comment>
<accession>A0A381PXN9</accession>
<dbReference type="Gene3D" id="3.90.76.10">
    <property type="entry name" value="Dipeptide-binding Protein, Domain 1"/>
    <property type="match status" value="1"/>
</dbReference>
<protein>
    <recommendedName>
        <fullName evidence="5">Solute-binding protein family 5 domain-containing protein</fullName>
    </recommendedName>
</protein>
<comment type="subcellular location">
    <subcellularLocation>
        <location evidence="1">Cell envelope</location>
    </subcellularLocation>
</comment>
<dbReference type="SUPFAM" id="SSF53850">
    <property type="entry name" value="Periplasmic binding protein-like II"/>
    <property type="match status" value="1"/>
</dbReference>
<dbReference type="GO" id="GO:0043190">
    <property type="term" value="C:ATP-binding cassette (ABC) transporter complex"/>
    <property type="evidence" value="ECO:0007669"/>
    <property type="project" value="InterPro"/>
</dbReference>
<evidence type="ECO:0000256" key="4">
    <source>
        <dbReference type="ARBA" id="ARBA00022729"/>
    </source>
</evidence>
<dbReference type="EMBL" id="UINC01001120">
    <property type="protein sequence ID" value="SUZ71404.1"/>
    <property type="molecule type" value="Genomic_DNA"/>
</dbReference>
<dbReference type="AlphaFoldDB" id="A0A381PXN9"/>
<name>A0A381PXN9_9ZZZZ</name>
<keyword evidence="4" id="KW-0732">Signal</keyword>
<dbReference type="Gene3D" id="3.40.190.10">
    <property type="entry name" value="Periplasmic binding protein-like II"/>
    <property type="match status" value="1"/>
</dbReference>
<gene>
    <name evidence="6" type="ORF">METZ01_LOCUS24258</name>
</gene>
<dbReference type="Pfam" id="PF00496">
    <property type="entry name" value="SBP_bac_5"/>
    <property type="match status" value="1"/>
</dbReference>
<dbReference type="GO" id="GO:0030288">
    <property type="term" value="C:outer membrane-bounded periplasmic space"/>
    <property type="evidence" value="ECO:0007669"/>
    <property type="project" value="TreeGrafter"/>
</dbReference>
<dbReference type="FunFam" id="3.90.76.10:FF:000001">
    <property type="entry name" value="Oligopeptide ABC transporter substrate-binding protein"/>
    <property type="match status" value="1"/>
</dbReference>
<sequence length="511" mass="57650">MRVFLLLSALWCCVNGLADFIRIGNTGEPATLDPHRYNLRLEETILNDLYLGLTTMNSAGHIVPGAAISWDVSRDGLTWTFELRPNARWSDGEPVTAEDFVFSYQRLLNPETASSLAFFMYPIKNAEAINSGNAPLNSLGVTALTMHRLAIELEKPFPFFAERLLYPTAYPVPPHAIAAHGDAWVKPGNMVTNGAFILADWRPQGFVELAKNQHFYDAFNVALPGVRYIPVQNATTALNRYRAGELDVILEFPAGELRWLRQHMADHVRVSPLLSVMYLVFNVSEPPFNDARVRKALALAIDRRILTEKVLKSGEPISYGLVPSMVMNYPTATTQLPDRALARDLLHAAGFTQDNPLKLTLRYFTGDENKRIQIAIASMWRSVGVQTSLHHAELNVHFADLRQGSFQVAHAGWFGENNPEHYLELLMSDIGDVNYGRYISPKYDRLMRQAKRTADLETRITLLKGAEIEGLRDFGVIPLYSVMIRSLVHPQILGWHTNPRNVHGARYLYWK</sequence>
<dbReference type="GO" id="GO:1904680">
    <property type="term" value="F:peptide transmembrane transporter activity"/>
    <property type="evidence" value="ECO:0007669"/>
    <property type="project" value="TreeGrafter"/>
</dbReference>
<dbReference type="PANTHER" id="PTHR30290:SF10">
    <property type="entry name" value="PERIPLASMIC OLIGOPEPTIDE-BINDING PROTEIN-RELATED"/>
    <property type="match status" value="1"/>
</dbReference>
<dbReference type="PANTHER" id="PTHR30290">
    <property type="entry name" value="PERIPLASMIC BINDING COMPONENT OF ABC TRANSPORTER"/>
    <property type="match status" value="1"/>
</dbReference>
<dbReference type="InterPro" id="IPR039424">
    <property type="entry name" value="SBP_5"/>
</dbReference>
<proteinExistence type="inferred from homology"/>
<evidence type="ECO:0000259" key="5">
    <source>
        <dbReference type="Pfam" id="PF00496"/>
    </source>
</evidence>